<proteinExistence type="predicted"/>
<dbReference type="EMBL" id="WEGJ01000002">
    <property type="protein sequence ID" value="MQY10990.1"/>
    <property type="molecule type" value="Genomic_DNA"/>
</dbReference>
<dbReference type="Pfam" id="PF08242">
    <property type="entry name" value="Methyltransf_12"/>
    <property type="match status" value="1"/>
</dbReference>
<dbReference type="InterPro" id="IPR029063">
    <property type="entry name" value="SAM-dependent_MTases_sf"/>
</dbReference>
<dbReference type="AlphaFoldDB" id="A0A7K0CC19"/>
<gene>
    <name evidence="2" type="ORF">SRB5_11040</name>
</gene>
<dbReference type="InterPro" id="IPR013217">
    <property type="entry name" value="Methyltransf_12"/>
</dbReference>
<organism evidence="2 3">
    <name type="scientific">Streptomyces smaragdinus</name>
    <dbReference type="NCBI Taxonomy" id="2585196"/>
    <lineage>
        <taxon>Bacteria</taxon>
        <taxon>Bacillati</taxon>
        <taxon>Actinomycetota</taxon>
        <taxon>Actinomycetes</taxon>
        <taxon>Kitasatosporales</taxon>
        <taxon>Streptomycetaceae</taxon>
        <taxon>Streptomyces</taxon>
    </lineage>
</organism>
<comment type="caution">
    <text evidence="2">The sequence shown here is derived from an EMBL/GenBank/DDBJ whole genome shotgun (WGS) entry which is preliminary data.</text>
</comment>
<evidence type="ECO:0000313" key="2">
    <source>
        <dbReference type="EMBL" id="MQY10990.1"/>
    </source>
</evidence>
<sequence>MSGPVEKEDVVSTSSSYEPAARGAADLAAVAVLLQIGAELGVDRFLDSGDGFTAGQAADAAGLPAGGVEEYLRALVAADLAVADAAGRYRAAADYADRRYEAGYVSWAMSANYPFVEHARSFLTDPAGAAGAHPRDGRRVAVSSRWVGERAFYPGVFEYVSESGARRITDLGAGAGGLLIRLLLQDPARSGVALDISSAACDAAREAAARAGVADRLEVTERPIESLVEDPGPVDGAEAVQACFVMHDVVADEPLFAKLLGTCREALAPGGFLAVVDAVSYAPDPAERRFSALFTYLHANFMDIALPAEEQWLEKFRAAGFSSVRCLPQPMPGSRLFVAAK</sequence>
<reference evidence="2 3" key="1">
    <citation type="submission" date="2019-10" db="EMBL/GenBank/DDBJ databases">
        <title>Streptomyces smaragdinus sp. nov. and Streptomyces fabii sp. nov., isolated from the gut of fungus growing-termite Macrotermes natalensis.</title>
        <authorList>
            <person name="Schwitalla J."/>
            <person name="Benndorf R."/>
            <person name="Martin K."/>
            <person name="De Beer W."/>
            <person name="Kaster A.-K."/>
            <person name="Vollmers J."/>
            <person name="Poulsen M."/>
            <person name="Beemelmanns C."/>
        </authorList>
    </citation>
    <scope>NUCLEOTIDE SEQUENCE [LARGE SCALE GENOMIC DNA]</scope>
    <source>
        <strain evidence="2 3">RB5</strain>
    </source>
</reference>
<evidence type="ECO:0000259" key="1">
    <source>
        <dbReference type="Pfam" id="PF08242"/>
    </source>
</evidence>
<dbReference type="Proteomes" id="UP000466345">
    <property type="component" value="Unassembled WGS sequence"/>
</dbReference>
<feature type="domain" description="Methyltransferase type 12" evidence="1">
    <location>
        <begin position="170"/>
        <end position="273"/>
    </location>
</feature>
<dbReference type="SUPFAM" id="SSF53335">
    <property type="entry name" value="S-adenosyl-L-methionine-dependent methyltransferases"/>
    <property type="match status" value="1"/>
</dbReference>
<protein>
    <recommendedName>
        <fullName evidence="1">Methyltransferase type 12 domain-containing protein</fullName>
    </recommendedName>
</protein>
<name>A0A7K0CC19_9ACTN</name>
<dbReference type="Gene3D" id="3.40.50.150">
    <property type="entry name" value="Vaccinia Virus protein VP39"/>
    <property type="match status" value="1"/>
</dbReference>
<keyword evidence="3" id="KW-1185">Reference proteome</keyword>
<dbReference type="CDD" id="cd02440">
    <property type="entry name" value="AdoMet_MTases"/>
    <property type="match status" value="1"/>
</dbReference>
<evidence type="ECO:0000313" key="3">
    <source>
        <dbReference type="Proteomes" id="UP000466345"/>
    </source>
</evidence>
<accession>A0A7K0CC19</accession>